<evidence type="ECO:0000256" key="5">
    <source>
        <dbReference type="ARBA" id="ARBA00022801"/>
    </source>
</evidence>
<comment type="function">
    <text evidence="6">Hydrolyzes 3-hydroxyisobutyryl-CoA (HIBYL-CoA), a saline catabolite. Has high activity toward isobutyryl-CoA. Could be an isobutyryl-CoA dehydrogenase that functions in valine catabolism. Also hydrolyzes 3-hydroxypropanoyl-CoA.</text>
</comment>
<dbReference type="EC" id="3.1.2.4" evidence="3"/>
<proteinExistence type="inferred from homology"/>
<reference evidence="9" key="2">
    <citation type="submission" date="2023-05" db="EMBL/GenBank/DDBJ databases">
        <authorList>
            <person name="Fouks B."/>
        </authorList>
    </citation>
    <scope>NUCLEOTIDE SEQUENCE</scope>
    <source>
        <strain evidence="9">Stay&amp;Tobe</strain>
        <tissue evidence="9">Testes</tissue>
    </source>
</reference>
<gene>
    <name evidence="9" type="ORF">L9F63_010126</name>
</gene>
<evidence type="ECO:0000256" key="1">
    <source>
        <dbReference type="ARBA" id="ARBA00001709"/>
    </source>
</evidence>
<dbReference type="GO" id="GO:0003860">
    <property type="term" value="F:3-hydroxyisobutyryl-CoA hydrolase activity"/>
    <property type="evidence" value="ECO:0007669"/>
    <property type="project" value="UniProtKB-EC"/>
</dbReference>
<dbReference type="PANTHER" id="PTHR43176:SF3">
    <property type="entry name" value="3-HYDROXYISOBUTYRYL-COA HYDROLASE, MITOCHONDRIAL"/>
    <property type="match status" value="1"/>
</dbReference>
<dbReference type="Proteomes" id="UP001233999">
    <property type="component" value="Unassembled WGS sequence"/>
</dbReference>
<dbReference type="PANTHER" id="PTHR43176">
    <property type="entry name" value="3-HYDROXYISOBUTYRYL-COA HYDROLASE-RELATED"/>
    <property type="match status" value="1"/>
</dbReference>
<comment type="catalytic activity">
    <reaction evidence="1">
        <text>3-hydroxy-2-methylpropanoyl-CoA + H2O = 3-hydroxy-2-methylpropanoate + CoA + H(+)</text>
        <dbReference type="Rhea" id="RHEA:20888"/>
        <dbReference type="ChEBI" id="CHEBI:11805"/>
        <dbReference type="ChEBI" id="CHEBI:15377"/>
        <dbReference type="ChEBI" id="CHEBI:15378"/>
        <dbReference type="ChEBI" id="CHEBI:57287"/>
        <dbReference type="ChEBI" id="CHEBI:57340"/>
        <dbReference type="EC" id="3.1.2.4"/>
    </reaction>
</comment>
<dbReference type="SUPFAM" id="SSF52096">
    <property type="entry name" value="ClpP/crotonase"/>
    <property type="match status" value="1"/>
</dbReference>
<feature type="domain" description="Enoyl-CoA hydratase/isomerase" evidence="8">
    <location>
        <begin position="46"/>
        <end position="98"/>
    </location>
</feature>
<accession>A0AAD8AHL9</accession>
<name>A0AAD8AHL9_DIPPU</name>
<organism evidence="9 10">
    <name type="scientific">Diploptera punctata</name>
    <name type="common">Pacific beetle cockroach</name>
    <dbReference type="NCBI Taxonomy" id="6984"/>
    <lineage>
        <taxon>Eukaryota</taxon>
        <taxon>Metazoa</taxon>
        <taxon>Ecdysozoa</taxon>
        <taxon>Arthropoda</taxon>
        <taxon>Hexapoda</taxon>
        <taxon>Insecta</taxon>
        <taxon>Pterygota</taxon>
        <taxon>Neoptera</taxon>
        <taxon>Polyneoptera</taxon>
        <taxon>Dictyoptera</taxon>
        <taxon>Blattodea</taxon>
        <taxon>Blaberoidea</taxon>
        <taxon>Blaberidae</taxon>
        <taxon>Diplopterinae</taxon>
        <taxon>Diploptera</taxon>
    </lineage>
</organism>
<evidence type="ECO:0000259" key="8">
    <source>
        <dbReference type="Pfam" id="PF16113"/>
    </source>
</evidence>
<reference evidence="9" key="1">
    <citation type="journal article" date="2023" name="IScience">
        <title>Live-bearing cockroach genome reveals convergent evolutionary mechanisms linked to viviparity in insects and beyond.</title>
        <authorList>
            <person name="Fouks B."/>
            <person name="Harrison M.C."/>
            <person name="Mikhailova A.A."/>
            <person name="Marchal E."/>
            <person name="English S."/>
            <person name="Carruthers M."/>
            <person name="Jennings E.C."/>
            <person name="Chiamaka E.L."/>
            <person name="Frigard R.A."/>
            <person name="Pippel M."/>
            <person name="Attardo G.M."/>
            <person name="Benoit J.B."/>
            <person name="Bornberg-Bauer E."/>
            <person name="Tobe S.S."/>
        </authorList>
    </citation>
    <scope>NUCLEOTIDE SEQUENCE</scope>
    <source>
        <strain evidence="9">Stay&amp;Tobe</strain>
    </source>
</reference>
<dbReference type="InterPro" id="IPR032259">
    <property type="entry name" value="HIBYL-CoA-H"/>
</dbReference>
<comment type="similarity">
    <text evidence="2">Belongs to the enoyl-CoA hydratase/isomerase family.</text>
</comment>
<protein>
    <recommendedName>
        <fullName evidence="4">3-hydroxyisobutyryl-CoA hydrolase, mitochondrial</fullName>
        <ecNumber evidence="3">3.1.2.4</ecNumber>
    </recommendedName>
    <alternativeName>
        <fullName evidence="7">3-hydroxyisobutyryl-coenzyme A hydrolase</fullName>
    </alternativeName>
</protein>
<dbReference type="InterPro" id="IPR045004">
    <property type="entry name" value="ECH_dom"/>
</dbReference>
<evidence type="ECO:0000256" key="2">
    <source>
        <dbReference type="ARBA" id="ARBA00005254"/>
    </source>
</evidence>
<comment type="caution">
    <text evidence="9">The sequence shown here is derived from an EMBL/GenBank/DDBJ whole genome shotgun (WGS) entry which is preliminary data.</text>
</comment>
<dbReference type="Pfam" id="PF16113">
    <property type="entry name" value="ECH_2"/>
    <property type="match status" value="2"/>
</dbReference>
<dbReference type="AlphaFoldDB" id="A0AAD8AHL9"/>
<dbReference type="Gene3D" id="3.90.226.10">
    <property type="entry name" value="2-enoyl-CoA Hydratase, Chain A, domain 1"/>
    <property type="match status" value="2"/>
</dbReference>
<sequence length="231" mass="25867">MYPLCRTGLTTNLKPQKISTVILRIRRTMSSGEENDVLFNSVNNKGIIILNRPKALNALNLSMVRKIYPTLKKWEQEKSMVIIKGAGEKAFCAGGDMLVVVIFLSRLGGKLGLYLALTGHRLKGLDLLKAGVATHYCESSKLPELEKTLLECKNPDTDIRDILDKITKESKVEGYEFSLKPHLEQIDNCFSAPTLEEIVKRLEKDGSDWAKKTLEVFSKVSPTSCKVIKKN</sequence>
<evidence type="ECO:0000256" key="3">
    <source>
        <dbReference type="ARBA" id="ARBA00011915"/>
    </source>
</evidence>
<dbReference type="InterPro" id="IPR029045">
    <property type="entry name" value="ClpP/crotonase-like_dom_sf"/>
</dbReference>
<evidence type="ECO:0000256" key="7">
    <source>
        <dbReference type="ARBA" id="ARBA00031181"/>
    </source>
</evidence>
<evidence type="ECO:0000313" key="9">
    <source>
        <dbReference type="EMBL" id="KAJ9599364.1"/>
    </source>
</evidence>
<feature type="domain" description="Enoyl-CoA hydratase/isomerase" evidence="8">
    <location>
        <begin position="102"/>
        <end position="228"/>
    </location>
</feature>
<evidence type="ECO:0000256" key="4">
    <source>
        <dbReference type="ARBA" id="ARBA00016714"/>
    </source>
</evidence>
<evidence type="ECO:0000313" key="10">
    <source>
        <dbReference type="Proteomes" id="UP001233999"/>
    </source>
</evidence>
<keyword evidence="5" id="KW-0378">Hydrolase</keyword>
<dbReference type="GO" id="GO:0005739">
    <property type="term" value="C:mitochondrion"/>
    <property type="evidence" value="ECO:0007669"/>
    <property type="project" value="TreeGrafter"/>
</dbReference>
<evidence type="ECO:0000256" key="6">
    <source>
        <dbReference type="ARBA" id="ARBA00024871"/>
    </source>
</evidence>
<keyword evidence="10" id="KW-1185">Reference proteome</keyword>
<dbReference type="EMBL" id="JASPKZ010000814">
    <property type="protein sequence ID" value="KAJ9599364.1"/>
    <property type="molecule type" value="Genomic_DNA"/>
</dbReference>
<dbReference type="GO" id="GO:0006574">
    <property type="term" value="P:L-valine catabolic process"/>
    <property type="evidence" value="ECO:0007669"/>
    <property type="project" value="TreeGrafter"/>
</dbReference>